<accession>A0A229UJN3</accession>
<reference evidence="5 6" key="1">
    <citation type="submission" date="2017-07" db="EMBL/GenBank/DDBJ databases">
        <title>Genome sequencing and assembly of Paenibacillus rigui.</title>
        <authorList>
            <person name="Mayilraj S."/>
        </authorList>
    </citation>
    <scope>NUCLEOTIDE SEQUENCE [LARGE SCALE GENOMIC DNA]</scope>
    <source>
        <strain evidence="5 6">JCM 16352</strain>
    </source>
</reference>
<dbReference type="InterPro" id="IPR018060">
    <property type="entry name" value="HTH_AraC"/>
</dbReference>
<keyword evidence="3" id="KW-0804">Transcription</keyword>
<dbReference type="PROSITE" id="PS01124">
    <property type="entry name" value="HTH_ARAC_FAMILY_2"/>
    <property type="match status" value="1"/>
</dbReference>
<evidence type="ECO:0000313" key="5">
    <source>
        <dbReference type="EMBL" id="OXM83657.1"/>
    </source>
</evidence>
<dbReference type="InterPro" id="IPR009057">
    <property type="entry name" value="Homeodomain-like_sf"/>
</dbReference>
<sequence length="288" mass="33045">MPLSPEERSGGWPLAGIHFIRSTQAGKARCEPGWHWRPQPLTDYDLWYAMSGKGRMVINGESYPIAKGTCFLVRPGDKPEAVQDLEDRLTVIFIHFSAIDSLQGNPYDPKLMPQRCTRIGDTFFFEVLLNRLLQTIHGDGPWYEAEFQLLLSQLLLHLFRGQLDDDSASTGKHKQLMNRVIGYIREDLGRRMSHEEIAEQVQLSPEYLSILFKKHTGTSMKEYMTKARLERAMHLLMETPMNVTQVSEALGYSNVYLFSKQFKEHYGSPPSVFKWKSQPSEAHKSPNP</sequence>
<dbReference type="InterPro" id="IPR018062">
    <property type="entry name" value="HTH_AraC-typ_CS"/>
</dbReference>
<dbReference type="OrthoDB" id="9803764at2"/>
<dbReference type="InterPro" id="IPR014710">
    <property type="entry name" value="RmlC-like_jellyroll"/>
</dbReference>
<protein>
    <recommendedName>
        <fullName evidence="4">HTH araC/xylS-type domain-containing protein</fullName>
    </recommendedName>
</protein>
<evidence type="ECO:0000256" key="2">
    <source>
        <dbReference type="ARBA" id="ARBA00023125"/>
    </source>
</evidence>
<dbReference type="EMBL" id="NMQW01000040">
    <property type="protein sequence ID" value="OXM83657.1"/>
    <property type="molecule type" value="Genomic_DNA"/>
</dbReference>
<organism evidence="5 6">
    <name type="scientific">Paenibacillus rigui</name>
    <dbReference type="NCBI Taxonomy" id="554312"/>
    <lineage>
        <taxon>Bacteria</taxon>
        <taxon>Bacillati</taxon>
        <taxon>Bacillota</taxon>
        <taxon>Bacilli</taxon>
        <taxon>Bacillales</taxon>
        <taxon>Paenibacillaceae</taxon>
        <taxon>Paenibacillus</taxon>
    </lineage>
</organism>
<evidence type="ECO:0000256" key="1">
    <source>
        <dbReference type="ARBA" id="ARBA00023015"/>
    </source>
</evidence>
<dbReference type="Pfam" id="PF02311">
    <property type="entry name" value="AraC_binding"/>
    <property type="match status" value="1"/>
</dbReference>
<evidence type="ECO:0000313" key="6">
    <source>
        <dbReference type="Proteomes" id="UP000215509"/>
    </source>
</evidence>
<comment type="caution">
    <text evidence="5">The sequence shown here is derived from an EMBL/GenBank/DDBJ whole genome shotgun (WGS) entry which is preliminary data.</text>
</comment>
<dbReference type="Gene3D" id="2.60.120.10">
    <property type="entry name" value="Jelly Rolls"/>
    <property type="match status" value="1"/>
</dbReference>
<dbReference type="PANTHER" id="PTHR43280:SF2">
    <property type="entry name" value="HTH-TYPE TRANSCRIPTIONAL REGULATOR EXSA"/>
    <property type="match status" value="1"/>
</dbReference>
<dbReference type="PROSITE" id="PS00041">
    <property type="entry name" value="HTH_ARAC_FAMILY_1"/>
    <property type="match status" value="1"/>
</dbReference>
<dbReference type="RefSeq" id="WP_094017527.1">
    <property type="nucleotide sequence ID" value="NZ_NMQW01000040.1"/>
</dbReference>
<evidence type="ECO:0000256" key="3">
    <source>
        <dbReference type="ARBA" id="ARBA00023163"/>
    </source>
</evidence>
<dbReference type="SUPFAM" id="SSF46689">
    <property type="entry name" value="Homeodomain-like"/>
    <property type="match status" value="2"/>
</dbReference>
<dbReference type="Gene3D" id="1.10.10.60">
    <property type="entry name" value="Homeodomain-like"/>
    <property type="match status" value="2"/>
</dbReference>
<keyword evidence="2" id="KW-0238">DNA-binding</keyword>
<keyword evidence="1" id="KW-0805">Transcription regulation</keyword>
<dbReference type="AlphaFoldDB" id="A0A229UJN3"/>
<dbReference type="SMART" id="SM00342">
    <property type="entry name" value="HTH_ARAC"/>
    <property type="match status" value="1"/>
</dbReference>
<keyword evidence="6" id="KW-1185">Reference proteome</keyword>
<proteinExistence type="predicted"/>
<dbReference type="PANTHER" id="PTHR43280">
    <property type="entry name" value="ARAC-FAMILY TRANSCRIPTIONAL REGULATOR"/>
    <property type="match status" value="1"/>
</dbReference>
<dbReference type="Proteomes" id="UP000215509">
    <property type="component" value="Unassembled WGS sequence"/>
</dbReference>
<dbReference type="InterPro" id="IPR037923">
    <property type="entry name" value="HTH-like"/>
</dbReference>
<dbReference type="GO" id="GO:0043565">
    <property type="term" value="F:sequence-specific DNA binding"/>
    <property type="evidence" value="ECO:0007669"/>
    <property type="project" value="InterPro"/>
</dbReference>
<dbReference type="GO" id="GO:0003700">
    <property type="term" value="F:DNA-binding transcription factor activity"/>
    <property type="evidence" value="ECO:0007669"/>
    <property type="project" value="InterPro"/>
</dbReference>
<feature type="domain" description="HTH araC/xylS-type" evidence="4">
    <location>
        <begin position="178"/>
        <end position="276"/>
    </location>
</feature>
<dbReference type="SUPFAM" id="SSF51215">
    <property type="entry name" value="Regulatory protein AraC"/>
    <property type="match status" value="1"/>
</dbReference>
<gene>
    <name evidence="5" type="ORF">CF651_24530</name>
</gene>
<dbReference type="InterPro" id="IPR003313">
    <property type="entry name" value="AraC-bd"/>
</dbReference>
<name>A0A229UJN3_9BACL</name>
<dbReference type="Pfam" id="PF12833">
    <property type="entry name" value="HTH_18"/>
    <property type="match status" value="1"/>
</dbReference>
<evidence type="ECO:0000259" key="4">
    <source>
        <dbReference type="PROSITE" id="PS01124"/>
    </source>
</evidence>